<gene>
    <name evidence="2" type="ORF">D7Y13_20560</name>
</gene>
<evidence type="ECO:0000256" key="1">
    <source>
        <dbReference type="SAM" id="MobiDB-lite"/>
    </source>
</evidence>
<reference evidence="2 3" key="1">
    <citation type="submission" date="2018-09" db="EMBL/GenBank/DDBJ databases">
        <authorList>
            <person name="Livingstone P.G."/>
            <person name="Whitworth D.E."/>
        </authorList>
    </citation>
    <scope>NUCLEOTIDE SEQUENCE [LARGE SCALE GENOMIC DNA]</scope>
    <source>
        <strain evidence="2 3">CA031B</strain>
    </source>
</reference>
<evidence type="ECO:0000313" key="3">
    <source>
        <dbReference type="Proteomes" id="UP000278907"/>
    </source>
</evidence>
<organism evidence="2 3">
    <name type="scientific">Corallococcus praedator</name>
    <dbReference type="NCBI Taxonomy" id="2316724"/>
    <lineage>
        <taxon>Bacteria</taxon>
        <taxon>Pseudomonadati</taxon>
        <taxon>Myxococcota</taxon>
        <taxon>Myxococcia</taxon>
        <taxon>Myxococcales</taxon>
        <taxon>Cystobacterineae</taxon>
        <taxon>Myxococcaceae</taxon>
        <taxon>Corallococcus</taxon>
    </lineage>
</organism>
<name>A0ABX9QF84_9BACT</name>
<sequence length="121" mass="12756">MRPITTRDGRAPVASTEADGLSRRPVAPLVPTPPAPKPVALLEVLSQRVDAELGSWSEGVQPLLHDVRQALLALDPPGDGMLPSPQDQQKLRAKATAALEEAEDVLEALQLGARSGGRRSG</sequence>
<protein>
    <submittedName>
        <fullName evidence="2">Uncharacterized protein</fullName>
    </submittedName>
</protein>
<accession>A0ABX9QF84</accession>
<evidence type="ECO:0000313" key="2">
    <source>
        <dbReference type="EMBL" id="RKI06271.1"/>
    </source>
</evidence>
<keyword evidence="3" id="KW-1185">Reference proteome</keyword>
<proteinExistence type="predicted"/>
<comment type="caution">
    <text evidence="2">The sequence shown here is derived from an EMBL/GenBank/DDBJ whole genome shotgun (WGS) entry which is preliminary data.</text>
</comment>
<feature type="region of interest" description="Disordered" evidence="1">
    <location>
        <begin position="1"/>
        <end position="34"/>
    </location>
</feature>
<dbReference type="RefSeq" id="WP_120584506.1">
    <property type="nucleotide sequence ID" value="NZ_RAWI01000155.1"/>
</dbReference>
<dbReference type="EMBL" id="RAWI01000155">
    <property type="protein sequence ID" value="RKI06271.1"/>
    <property type="molecule type" value="Genomic_DNA"/>
</dbReference>
<dbReference type="Proteomes" id="UP000278907">
    <property type="component" value="Unassembled WGS sequence"/>
</dbReference>
<feature type="compositionally biased region" description="Basic and acidic residues" evidence="1">
    <location>
        <begin position="1"/>
        <end position="10"/>
    </location>
</feature>